<dbReference type="PANTHER" id="PTHR43531">
    <property type="entry name" value="PROTEIN ICFG"/>
    <property type="match status" value="1"/>
</dbReference>
<dbReference type="Pfam" id="PF00015">
    <property type="entry name" value="MCPsignal"/>
    <property type="match status" value="1"/>
</dbReference>
<dbReference type="EMBL" id="BJUK01000063">
    <property type="protein sequence ID" value="GEK49030.1"/>
    <property type="molecule type" value="Genomic_DNA"/>
</dbReference>
<evidence type="ECO:0000256" key="3">
    <source>
        <dbReference type="ARBA" id="ARBA00022481"/>
    </source>
</evidence>
<dbReference type="InterPro" id="IPR051310">
    <property type="entry name" value="MCP_chemotaxis"/>
</dbReference>
<dbReference type="PROSITE" id="PS50885">
    <property type="entry name" value="HAMP"/>
    <property type="match status" value="1"/>
</dbReference>
<keyword evidence="2" id="KW-1003">Cell membrane</keyword>
<sequence length="548" mass="58829">MLRFENMTVRVSWSLVLAAFAILILGASLLGLFSNQTSREAFGTLNRLNVEQAQALNRAYIDVLRARIEMDRAAELLRTPAFERPGPAIERAEALLGSAEAAFARFRAVPPAASQEAAIEALSQRYQSLVDNNLSLQLMLLQDGDHGGYRSGQSRVSESSQAFMAEADDFFAASAGEGQALAAQFRRLADWLGVSLLATLAAAALLIGLVLWGVTRNVIRPLREVVGHFRRIAEGDLSAPIEARGRNEIGQLFAELSTMQASLTETVSHLRRGSEGVHEASRRMAEDNAALAAQTQQQGAAQAQTADHLAHLTRAVAGNVTTADEVGRSAEGATRRAREGEAVITRFADTMETIQSHAEEIAGMVALIESIAFQTNILALNASVEAARAGDQGRGFAVVAKEVRELASRSDHAAKEIRGRIEASRQSVAAGGELSREAVEHTREIILAIERVNALMARIHDASRVQQAGIDEVNGAMAQMQAATRDSARLVERAADGAQRLEGEAEGMQAYARGFRLDADPVTDEAAPDWEALAATQDEATRLPALAQ</sequence>
<reference evidence="15 16" key="1">
    <citation type="submission" date="2019-07" db="EMBL/GenBank/DDBJ databases">
        <title>Whole genome shotgun sequence of Halomonas pacifica NBRC 102220.</title>
        <authorList>
            <person name="Hosoyama A."/>
            <person name="Uohara A."/>
            <person name="Ohji S."/>
            <person name="Ichikawa N."/>
        </authorList>
    </citation>
    <scope>NUCLEOTIDE SEQUENCE [LARGE SCALE GENOMIC DNA]</scope>
    <source>
        <strain evidence="15 16">NBRC 102220</strain>
    </source>
</reference>
<keyword evidence="16" id="KW-1185">Reference proteome</keyword>
<keyword evidence="9 11" id="KW-0807">Transducer</keyword>
<evidence type="ECO:0000256" key="6">
    <source>
        <dbReference type="ARBA" id="ARBA00022692"/>
    </source>
</evidence>
<dbReference type="PROSITE" id="PS50111">
    <property type="entry name" value="CHEMOTAXIS_TRANSDUC_2"/>
    <property type="match status" value="1"/>
</dbReference>
<gene>
    <name evidence="15" type="ORF">HPA02_33130</name>
</gene>
<keyword evidence="6 12" id="KW-0812">Transmembrane</keyword>
<evidence type="ECO:0000259" key="14">
    <source>
        <dbReference type="PROSITE" id="PS50885"/>
    </source>
</evidence>
<dbReference type="InterPro" id="IPR004090">
    <property type="entry name" value="Chemotax_Me-accpt_rcpt"/>
</dbReference>
<dbReference type="OrthoDB" id="2489132at2"/>
<evidence type="ECO:0000256" key="12">
    <source>
        <dbReference type="SAM" id="Phobius"/>
    </source>
</evidence>
<evidence type="ECO:0000256" key="2">
    <source>
        <dbReference type="ARBA" id="ARBA00022475"/>
    </source>
</evidence>
<keyword evidence="5" id="KW-0997">Cell inner membrane</keyword>
<dbReference type="AlphaFoldDB" id="A0A510XGT5"/>
<dbReference type="InterPro" id="IPR004089">
    <property type="entry name" value="MCPsignal_dom"/>
</dbReference>
<dbReference type="SMART" id="SM00304">
    <property type="entry name" value="HAMP"/>
    <property type="match status" value="1"/>
</dbReference>
<dbReference type="InterPro" id="IPR003660">
    <property type="entry name" value="HAMP_dom"/>
</dbReference>
<evidence type="ECO:0000256" key="8">
    <source>
        <dbReference type="ARBA" id="ARBA00023136"/>
    </source>
</evidence>
<evidence type="ECO:0000256" key="5">
    <source>
        <dbReference type="ARBA" id="ARBA00022519"/>
    </source>
</evidence>
<feature type="transmembrane region" description="Helical" evidence="12">
    <location>
        <begin position="12"/>
        <end position="33"/>
    </location>
</feature>
<comment type="caution">
    <text evidence="15">The sequence shown here is derived from an EMBL/GenBank/DDBJ whole genome shotgun (WGS) entry which is preliminary data.</text>
</comment>
<dbReference type="SMART" id="SM00283">
    <property type="entry name" value="MA"/>
    <property type="match status" value="1"/>
</dbReference>
<comment type="similarity">
    <text evidence="10">Belongs to the methyl-accepting chemotaxis (MCP) protein family.</text>
</comment>
<dbReference type="SUPFAM" id="SSF58104">
    <property type="entry name" value="Methyl-accepting chemotaxis protein (MCP) signaling domain"/>
    <property type="match status" value="1"/>
</dbReference>
<proteinExistence type="inferred from homology"/>
<dbReference type="GO" id="GO:0005886">
    <property type="term" value="C:plasma membrane"/>
    <property type="evidence" value="ECO:0007669"/>
    <property type="project" value="UniProtKB-SubCell"/>
</dbReference>
<dbReference type="Proteomes" id="UP000321275">
    <property type="component" value="Unassembled WGS sequence"/>
</dbReference>
<dbReference type="SUPFAM" id="SSF47170">
    <property type="entry name" value="Aspartate receptor, ligand-binding domain"/>
    <property type="match status" value="1"/>
</dbReference>
<organism evidence="15 16">
    <name type="scientific">Bisbaumannia pacifica</name>
    <dbReference type="NCBI Taxonomy" id="77098"/>
    <lineage>
        <taxon>Bacteria</taxon>
        <taxon>Pseudomonadati</taxon>
        <taxon>Pseudomonadota</taxon>
        <taxon>Gammaproteobacteria</taxon>
        <taxon>Oceanospirillales</taxon>
        <taxon>Halomonadaceae</taxon>
        <taxon>Bisbaumannia</taxon>
    </lineage>
</organism>
<feature type="transmembrane region" description="Helical" evidence="12">
    <location>
        <begin position="191"/>
        <end position="214"/>
    </location>
</feature>
<protein>
    <submittedName>
        <fullName evidence="15">Methyl-accepting chemotaxis protein</fullName>
    </submittedName>
</protein>
<keyword evidence="7 12" id="KW-1133">Transmembrane helix</keyword>
<evidence type="ECO:0000256" key="11">
    <source>
        <dbReference type="PROSITE-ProRule" id="PRU00284"/>
    </source>
</evidence>
<dbReference type="RefSeq" id="WP_146804349.1">
    <property type="nucleotide sequence ID" value="NZ_BJUK01000063.1"/>
</dbReference>
<comment type="subcellular location">
    <subcellularLocation>
        <location evidence="1">Cell inner membrane</location>
        <topology evidence="1">Multi-pass membrane protein</topology>
    </subcellularLocation>
</comment>
<name>A0A510XGT5_9GAMM</name>
<evidence type="ECO:0000256" key="1">
    <source>
        <dbReference type="ARBA" id="ARBA00004429"/>
    </source>
</evidence>
<dbReference type="GO" id="GO:0007165">
    <property type="term" value="P:signal transduction"/>
    <property type="evidence" value="ECO:0007669"/>
    <property type="project" value="UniProtKB-KW"/>
</dbReference>
<dbReference type="Gene3D" id="1.20.120.30">
    <property type="entry name" value="Aspartate receptor, ligand-binding domain"/>
    <property type="match status" value="1"/>
</dbReference>
<keyword evidence="4" id="KW-0145">Chemotaxis</keyword>
<feature type="domain" description="HAMP" evidence="14">
    <location>
        <begin position="216"/>
        <end position="268"/>
    </location>
</feature>
<dbReference type="PANTHER" id="PTHR43531:SF14">
    <property type="entry name" value="METHYL-ACCEPTING CHEMOTAXIS PROTEIN I-RELATED"/>
    <property type="match status" value="1"/>
</dbReference>
<evidence type="ECO:0000256" key="7">
    <source>
        <dbReference type="ARBA" id="ARBA00022989"/>
    </source>
</evidence>
<evidence type="ECO:0000313" key="15">
    <source>
        <dbReference type="EMBL" id="GEK49030.1"/>
    </source>
</evidence>
<dbReference type="InterPro" id="IPR003122">
    <property type="entry name" value="Tar_rcpt_lig-bd"/>
</dbReference>
<dbReference type="PRINTS" id="PR00260">
    <property type="entry name" value="CHEMTRNSDUCR"/>
</dbReference>
<evidence type="ECO:0000256" key="4">
    <source>
        <dbReference type="ARBA" id="ARBA00022500"/>
    </source>
</evidence>
<dbReference type="GO" id="GO:0004888">
    <property type="term" value="F:transmembrane signaling receptor activity"/>
    <property type="evidence" value="ECO:0007669"/>
    <property type="project" value="InterPro"/>
</dbReference>
<dbReference type="Pfam" id="PF02203">
    <property type="entry name" value="TarH"/>
    <property type="match status" value="1"/>
</dbReference>
<evidence type="ECO:0000256" key="9">
    <source>
        <dbReference type="ARBA" id="ARBA00023224"/>
    </source>
</evidence>
<keyword evidence="3" id="KW-0488">Methylation</keyword>
<accession>A0A510XGT5</accession>
<dbReference type="InterPro" id="IPR035440">
    <property type="entry name" value="4HB_MCP_dom_sf"/>
</dbReference>
<evidence type="ECO:0000256" key="10">
    <source>
        <dbReference type="ARBA" id="ARBA00029447"/>
    </source>
</evidence>
<evidence type="ECO:0000259" key="13">
    <source>
        <dbReference type="PROSITE" id="PS50111"/>
    </source>
</evidence>
<dbReference type="CDD" id="cd06225">
    <property type="entry name" value="HAMP"/>
    <property type="match status" value="1"/>
</dbReference>
<dbReference type="GO" id="GO:0006935">
    <property type="term" value="P:chemotaxis"/>
    <property type="evidence" value="ECO:0007669"/>
    <property type="project" value="UniProtKB-KW"/>
</dbReference>
<keyword evidence="8 12" id="KW-0472">Membrane</keyword>
<evidence type="ECO:0000313" key="16">
    <source>
        <dbReference type="Proteomes" id="UP000321275"/>
    </source>
</evidence>
<dbReference type="Pfam" id="PF00672">
    <property type="entry name" value="HAMP"/>
    <property type="match status" value="1"/>
</dbReference>
<feature type="domain" description="Methyl-accepting transducer" evidence="13">
    <location>
        <begin position="273"/>
        <end position="502"/>
    </location>
</feature>
<dbReference type="Gene3D" id="1.10.287.950">
    <property type="entry name" value="Methyl-accepting chemotaxis protein"/>
    <property type="match status" value="1"/>
</dbReference>